<protein>
    <submittedName>
        <fullName evidence="1">Uncharacterized protein</fullName>
    </submittedName>
</protein>
<dbReference type="AlphaFoldDB" id="A0A3M7RDF7"/>
<evidence type="ECO:0000313" key="1">
    <source>
        <dbReference type="EMBL" id="RNA21325.1"/>
    </source>
</evidence>
<gene>
    <name evidence="1" type="ORF">BpHYR1_028636</name>
</gene>
<accession>A0A3M7RDF7</accession>
<keyword evidence="2" id="KW-1185">Reference proteome</keyword>
<organism evidence="1 2">
    <name type="scientific">Brachionus plicatilis</name>
    <name type="common">Marine rotifer</name>
    <name type="synonym">Brachionus muelleri</name>
    <dbReference type="NCBI Taxonomy" id="10195"/>
    <lineage>
        <taxon>Eukaryota</taxon>
        <taxon>Metazoa</taxon>
        <taxon>Spiralia</taxon>
        <taxon>Gnathifera</taxon>
        <taxon>Rotifera</taxon>
        <taxon>Eurotatoria</taxon>
        <taxon>Monogononta</taxon>
        <taxon>Pseudotrocha</taxon>
        <taxon>Ploima</taxon>
        <taxon>Brachionidae</taxon>
        <taxon>Brachionus</taxon>
    </lineage>
</organism>
<name>A0A3M7RDF7_BRAPC</name>
<evidence type="ECO:0000313" key="2">
    <source>
        <dbReference type="Proteomes" id="UP000276133"/>
    </source>
</evidence>
<dbReference type="EMBL" id="REGN01003695">
    <property type="protein sequence ID" value="RNA21325.1"/>
    <property type="molecule type" value="Genomic_DNA"/>
</dbReference>
<reference evidence="1 2" key="1">
    <citation type="journal article" date="2018" name="Sci. Rep.">
        <title>Genomic signatures of local adaptation to the degree of environmental predictability in rotifers.</title>
        <authorList>
            <person name="Franch-Gras L."/>
            <person name="Hahn C."/>
            <person name="Garcia-Roger E.M."/>
            <person name="Carmona M.J."/>
            <person name="Serra M."/>
            <person name="Gomez A."/>
        </authorList>
    </citation>
    <scope>NUCLEOTIDE SEQUENCE [LARGE SCALE GENOMIC DNA]</scope>
    <source>
        <strain evidence="1">HYR1</strain>
    </source>
</reference>
<comment type="caution">
    <text evidence="1">The sequence shown here is derived from an EMBL/GenBank/DDBJ whole genome shotgun (WGS) entry which is preliminary data.</text>
</comment>
<proteinExistence type="predicted"/>
<dbReference type="Proteomes" id="UP000276133">
    <property type="component" value="Unassembled WGS sequence"/>
</dbReference>
<sequence>MYLFTKFNHLVIDLSIIRYTGMLSFKQCMLGQLLKLTLNRLEKNSAVYNYIGKLKIEKK</sequence>